<gene>
    <name evidence="8" type="ORF">SAMN02745163_03531</name>
</gene>
<dbReference type="GO" id="GO:0005829">
    <property type="term" value="C:cytosol"/>
    <property type="evidence" value="ECO:0007669"/>
    <property type="project" value="TreeGrafter"/>
</dbReference>
<comment type="similarity">
    <text evidence="1 6">Belongs to the glycosyl hydrolase 1 family.</text>
</comment>
<accession>A0A1M6R3H0</accession>
<dbReference type="PROSITE" id="PS00572">
    <property type="entry name" value="GLYCOSYL_HYDROL_F1_1"/>
    <property type="match status" value="1"/>
</dbReference>
<dbReference type="InterPro" id="IPR018120">
    <property type="entry name" value="Glyco_hydro_1_AS"/>
</dbReference>
<evidence type="ECO:0000313" key="9">
    <source>
        <dbReference type="Proteomes" id="UP000184310"/>
    </source>
</evidence>
<keyword evidence="3 7" id="KW-0378">Hydrolase</keyword>
<dbReference type="GO" id="GO:0016052">
    <property type="term" value="P:carbohydrate catabolic process"/>
    <property type="evidence" value="ECO:0007669"/>
    <property type="project" value="TreeGrafter"/>
</dbReference>
<evidence type="ECO:0000313" key="8">
    <source>
        <dbReference type="EMBL" id="SHK26868.1"/>
    </source>
</evidence>
<dbReference type="PROSITE" id="PS00653">
    <property type="entry name" value="GLYCOSYL_HYDROL_F1_2"/>
    <property type="match status" value="1"/>
</dbReference>
<dbReference type="EMBL" id="FQZB01000015">
    <property type="protein sequence ID" value="SHK26868.1"/>
    <property type="molecule type" value="Genomic_DNA"/>
</dbReference>
<dbReference type="OrthoDB" id="2339329at2"/>
<evidence type="ECO:0000256" key="1">
    <source>
        <dbReference type="ARBA" id="ARBA00010838"/>
    </source>
</evidence>
<dbReference type="Pfam" id="PF00232">
    <property type="entry name" value="Glyco_hydro_1"/>
    <property type="match status" value="1"/>
</dbReference>
<dbReference type="PRINTS" id="PR00131">
    <property type="entry name" value="GLHYDRLASE1"/>
</dbReference>
<dbReference type="FunFam" id="3.20.20.80:FF:000004">
    <property type="entry name" value="Beta-glucosidase 6-phospho-beta-glucosidase"/>
    <property type="match status" value="1"/>
</dbReference>
<dbReference type="EC" id="3.2.1.21" evidence="2"/>
<dbReference type="InterPro" id="IPR001360">
    <property type="entry name" value="Glyco_hydro_1"/>
</dbReference>
<sequence>MEKFLWGTATASYQCEGAWDEDGRVESMWDNYLHNNNLEDGDVASDHYHRFKEDIKYMKDGGHNTYRFSLAWPRIIKNINGDVNPKGIEFYHKVIDECIANGITPFVTIYHWDLPQFLEEKGGWINKETVEAYIHYVNVVFREFGKKVKHFVTFNEPRYFIFSGYKIGNYPPALQNTELTIKGSYYVMLANARAISEYKKLNLDGKIGIVHSFAPVFGVDDTLETKIAMRNADNFMNNWILDTAAKGEIPIDLLTRLSTKYNLSYITPEDMKIIKENTVDFIGLNYYARALVKPYTEGETTLIVNNAGSSAKGSSKVIIKEWFEQVFDPASKYTEWDTEVYPRGLYEGIMMVHNKYNLPIYITENGVASYEDVSGNELINDDYRIEFLNDHIAAILNAKDEGADVKGYYIWSTMDLYSWKNGCKKRYGLIAVDWENGLVRKPKKSYFWFKKVCESNGKIIDRRNV</sequence>
<evidence type="ECO:0000256" key="3">
    <source>
        <dbReference type="ARBA" id="ARBA00022801"/>
    </source>
</evidence>
<evidence type="ECO:0000256" key="2">
    <source>
        <dbReference type="ARBA" id="ARBA00012744"/>
    </source>
</evidence>
<dbReference type="Proteomes" id="UP000184310">
    <property type="component" value="Unassembled WGS sequence"/>
</dbReference>
<proteinExistence type="inferred from homology"/>
<dbReference type="InterPro" id="IPR033132">
    <property type="entry name" value="GH_1_N_CS"/>
</dbReference>
<dbReference type="Gene3D" id="3.20.20.80">
    <property type="entry name" value="Glycosidases"/>
    <property type="match status" value="1"/>
</dbReference>
<keyword evidence="9" id="KW-1185">Reference proteome</keyword>
<feature type="active site" description="Nucleophile" evidence="5">
    <location>
        <position position="364"/>
    </location>
</feature>
<dbReference type="AlphaFoldDB" id="A0A1M6R3H0"/>
<evidence type="ECO:0000256" key="6">
    <source>
        <dbReference type="RuleBase" id="RU003690"/>
    </source>
</evidence>
<evidence type="ECO:0000256" key="7">
    <source>
        <dbReference type="RuleBase" id="RU004468"/>
    </source>
</evidence>
<reference evidence="8 9" key="1">
    <citation type="submission" date="2016-11" db="EMBL/GenBank/DDBJ databases">
        <authorList>
            <person name="Jaros S."/>
            <person name="Januszkiewicz K."/>
            <person name="Wedrychowicz H."/>
        </authorList>
    </citation>
    <scope>NUCLEOTIDE SEQUENCE [LARGE SCALE GENOMIC DNA]</scope>
    <source>
        <strain evidence="8 9">DSM 21758</strain>
    </source>
</reference>
<name>A0A1M6R3H0_9CLOT</name>
<keyword evidence="4 7" id="KW-0326">Glycosidase</keyword>
<dbReference type="STRING" id="1121302.SAMN02745163_03531"/>
<dbReference type="SUPFAM" id="SSF51445">
    <property type="entry name" value="(Trans)glycosidases"/>
    <property type="match status" value="1"/>
</dbReference>
<organism evidence="8 9">
    <name type="scientific">Clostridium cavendishii DSM 21758</name>
    <dbReference type="NCBI Taxonomy" id="1121302"/>
    <lineage>
        <taxon>Bacteria</taxon>
        <taxon>Bacillati</taxon>
        <taxon>Bacillota</taxon>
        <taxon>Clostridia</taxon>
        <taxon>Eubacteriales</taxon>
        <taxon>Clostridiaceae</taxon>
        <taxon>Clostridium</taxon>
    </lineage>
</organism>
<evidence type="ECO:0000256" key="5">
    <source>
        <dbReference type="PROSITE-ProRule" id="PRU10055"/>
    </source>
</evidence>
<dbReference type="PANTHER" id="PTHR10353:SF36">
    <property type="entry name" value="LP05116P"/>
    <property type="match status" value="1"/>
</dbReference>
<dbReference type="GO" id="GO:0008422">
    <property type="term" value="F:beta-glucosidase activity"/>
    <property type="evidence" value="ECO:0007669"/>
    <property type="project" value="UniProtKB-EC"/>
</dbReference>
<dbReference type="RefSeq" id="WP_072990991.1">
    <property type="nucleotide sequence ID" value="NZ_FQZB01000015.1"/>
</dbReference>
<evidence type="ECO:0000256" key="4">
    <source>
        <dbReference type="ARBA" id="ARBA00023295"/>
    </source>
</evidence>
<dbReference type="InterPro" id="IPR017853">
    <property type="entry name" value="GH"/>
</dbReference>
<protein>
    <recommendedName>
        <fullName evidence="2">beta-glucosidase</fullName>
        <ecNumber evidence="2">3.2.1.21</ecNumber>
    </recommendedName>
</protein>
<dbReference type="PANTHER" id="PTHR10353">
    <property type="entry name" value="GLYCOSYL HYDROLASE"/>
    <property type="match status" value="1"/>
</dbReference>